<sequence>MIGRLVQHQQVRRRQFQPRQPQARLLSAAQVRRAPVQRQVSQTDLGQSCLHPLFQRPVRLGHVVQRTVARQHAMQNRQTPGDAQRIGDGLAVGRGRGLRQPADGSDARDRALGGLSQTGDQAQQRGLAHAVSSHDGRAFAPEGERQIVEEASAVRRAGRDAVERHECGCGPVWAWVEYEPSTRPFRASWRNRLEPCDPRRRSPASVHRFRPEIRWFCGTAPAWAQAEWRRRSCREAWEVGP</sequence>
<name>A0A0N4Z8C8_PARTI</name>
<dbReference type="AlphaFoldDB" id="A0A0N4Z8C8"/>
<dbReference type="WBParaSite" id="PTRK_0000352700.1">
    <property type="protein sequence ID" value="PTRK_0000352700.1"/>
    <property type="gene ID" value="PTRK_0000352700"/>
</dbReference>
<dbReference type="Proteomes" id="UP000038045">
    <property type="component" value="Unplaced"/>
</dbReference>
<feature type="compositionally biased region" description="Polar residues" evidence="1">
    <location>
        <begin position="115"/>
        <end position="124"/>
    </location>
</feature>
<evidence type="ECO:0000313" key="3">
    <source>
        <dbReference type="WBParaSite" id="PTRK_0000352700.1"/>
    </source>
</evidence>
<feature type="region of interest" description="Disordered" evidence="1">
    <location>
        <begin position="72"/>
        <end position="128"/>
    </location>
</feature>
<accession>A0A0N4Z8C8</accession>
<evidence type="ECO:0000256" key="1">
    <source>
        <dbReference type="SAM" id="MobiDB-lite"/>
    </source>
</evidence>
<organism evidence="2 3">
    <name type="scientific">Parastrongyloides trichosuri</name>
    <name type="common">Possum-specific nematode worm</name>
    <dbReference type="NCBI Taxonomy" id="131310"/>
    <lineage>
        <taxon>Eukaryota</taxon>
        <taxon>Metazoa</taxon>
        <taxon>Ecdysozoa</taxon>
        <taxon>Nematoda</taxon>
        <taxon>Chromadorea</taxon>
        <taxon>Rhabditida</taxon>
        <taxon>Tylenchina</taxon>
        <taxon>Panagrolaimomorpha</taxon>
        <taxon>Strongyloidoidea</taxon>
        <taxon>Strongyloididae</taxon>
        <taxon>Parastrongyloides</taxon>
    </lineage>
</organism>
<proteinExistence type="predicted"/>
<reference evidence="3" key="1">
    <citation type="submission" date="2017-02" db="UniProtKB">
        <authorList>
            <consortium name="WormBaseParasite"/>
        </authorList>
    </citation>
    <scope>IDENTIFICATION</scope>
</reference>
<evidence type="ECO:0000313" key="2">
    <source>
        <dbReference type="Proteomes" id="UP000038045"/>
    </source>
</evidence>
<feature type="region of interest" description="Disordered" evidence="1">
    <location>
        <begin position="1"/>
        <end position="22"/>
    </location>
</feature>
<keyword evidence="2" id="KW-1185">Reference proteome</keyword>
<protein>
    <submittedName>
        <fullName evidence="3">LigA</fullName>
    </submittedName>
</protein>